<dbReference type="Gene3D" id="3.30.70.330">
    <property type="match status" value="1"/>
</dbReference>
<feature type="domain" description="RRM" evidence="5">
    <location>
        <begin position="327"/>
        <end position="410"/>
    </location>
</feature>
<evidence type="ECO:0000313" key="7">
    <source>
        <dbReference type="Proteomes" id="UP000215902"/>
    </source>
</evidence>
<protein>
    <recommendedName>
        <fullName evidence="5">RRM domain-containing protein</fullName>
    </recommendedName>
</protein>
<evidence type="ECO:0000256" key="1">
    <source>
        <dbReference type="ARBA" id="ARBA00022737"/>
    </source>
</evidence>
<name>A0A267DQW6_9PLAT</name>
<feature type="compositionally biased region" description="Low complexity" evidence="4">
    <location>
        <begin position="216"/>
        <end position="225"/>
    </location>
</feature>
<comment type="caution">
    <text evidence="6">The sequence shown here is derived from an EMBL/GenBank/DDBJ whole genome shotgun (WGS) entry which is preliminary data.</text>
</comment>
<dbReference type="SUPFAM" id="SSF54928">
    <property type="entry name" value="RNA-binding domain, RBD"/>
    <property type="match status" value="1"/>
</dbReference>
<dbReference type="OrthoDB" id="271725at2759"/>
<dbReference type="EMBL" id="NIVC01003536">
    <property type="protein sequence ID" value="PAA50922.1"/>
    <property type="molecule type" value="Genomic_DNA"/>
</dbReference>
<sequence>DCSTVPKTRLEMDGDFEHSPAPAAPSSAKEEPIDNVTHKLDQLSMATSPSNGGGGDHRDSNKLVTTQPTEKSNESAADQHQSKPRMSYPGRSSDQYSVRGGGGGGARPSNSFRGPRQRPSLHQPGQQYPQSQPPPHYAPHMAFNGNGWKQQQQAVYYGNGGDRYAGYQRQPPTLPGPPPPPTGHNGYGPFSGHVDGTVSQQFVSGVRGPGGGYIKQHQQQVQHSQHPSDMIVIQPQQQQPQPPPPQHQHDLAAPGDQAGGRGQFHPGVPPKAILYGSYVEPTNMLQHATGVSPRNSSPSNNNNTNVSSGVGALTNGVGSDADRKSNTNLYIRGLLPSDTDETIRQLVSDTASIPAEAINSTKAVMDDQTGQCKGYGFVDFRDETQAQLALDALTKSSLRGGKLQISYARDSEKDPTNIYIKNLPTRPECNEDWMSHKLAEDLTKAITGRIVSCRVMRATDRAPGSRPAPPGPASSGSRRSRTPSPPSPSSTSTAPA</sequence>
<dbReference type="GO" id="GO:0003723">
    <property type="term" value="F:RNA binding"/>
    <property type="evidence" value="ECO:0007669"/>
    <property type="project" value="UniProtKB-UniRule"/>
</dbReference>
<feature type="region of interest" description="Disordered" evidence="4">
    <location>
        <begin position="1"/>
        <end position="273"/>
    </location>
</feature>
<evidence type="ECO:0000259" key="5">
    <source>
        <dbReference type="PROSITE" id="PS50102"/>
    </source>
</evidence>
<dbReference type="Proteomes" id="UP000215902">
    <property type="component" value="Unassembled WGS sequence"/>
</dbReference>
<dbReference type="InterPro" id="IPR012677">
    <property type="entry name" value="Nucleotide-bd_a/b_plait_sf"/>
</dbReference>
<keyword evidence="7" id="KW-1185">Reference proteome</keyword>
<dbReference type="InterPro" id="IPR000504">
    <property type="entry name" value="RRM_dom"/>
</dbReference>
<evidence type="ECO:0000256" key="2">
    <source>
        <dbReference type="ARBA" id="ARBA00022884"/>
    </source>
</evidence>
<gene>
    <name evidence="6" type="ORF">BOX15_Mlig000162g5</name>
</gene>
<accession>A0A267DQW6</accession>
<dbReference type="PROSITE" id="PS50102">
    <property type="entry name" value="RRM"/>
    <property type="match status" value="1"/>
</dbReference>
<feature type="region of interest" description="Disordered" evidence="4">
    <location>
        <begin position="457"/>
        <end position="496"/>
    </location>
</feature>
<feature type="compositionally biased region" description="Polar residues" evidence="4">
    <location>
        <begin position="62"/>
        <end position="79"/>
    </location>
</feature>
<keyword evidence="1" id="KW-0677">Repeat</keyword>
<feature type="compositionally biased region" description="Basic and acidic residues" evidence="4">
    <location>
        <begin position="28"/>
        <end position="41"/>
    </location>
</feature>
<dbReference type="InterPro" id="IPR035979">
    <property type="entry name" value="RBD_domain_sf"/>
</dbReference>
<feature type="compositionally biased region" description="Pro residues" evidence="4">
    <location>
        <begin position="172"/>
        <end position="182"/>
    </location>
</feature>
<organism evidence="6 7">
    <name type="scientific">Macrostomum lignano</name>
    <dbReference type="NCBI Taxonomy" id="282301"/>
    <lineage>
        <taxon>Eukaryota</taxon>
        <taxon>Metazoa</taxon>
        <taxon>Spiralia</taxon>
        <taxon>Lophotrochozoa</taxon>
        <taxon>Platyhelminthes</taxon>
        <taxon>Rhabditophora</taxon>
        <taxon>Macrostomorpha</taxon>
        <taxon>Macrostomida</taxon>
        <taxon>Macrostomidae</taxon>
        <taxon>Macrostomum</taxon>
    </lineage>
</organism>
<dbReference type="AlphaFoldDB" id="A0A267DQW6"/>
<proteinExistence type="predicted"/>
<dbReference type="SMART" id="SM00360">
    <property type="entry name" value="RRM"/>
    <property type="match status" value="1"/>
</dbReference>
<feature type="compositionally biased region" description="Basic and acidic residues" evidence="4">
    <location>
        <begin position="8"/>
        <end position="18"/>
    </location>
</feature>
<keyword evidence="2 3" id="KW-0694">RNA-binding</keyword>
<dbReference type="PANTHER" id="PTHR24012">
    <property type="entry name" value="RNA BINDING PROTEIN"/>
    <property type="match status" value="1"/>
</dbReference>
<reference evidence="6 7" key="1">
    <citation type="submission" date="2017-06" db="EMBL/GenBank/DDBJ databases">
        <title>A platform for efficient transgenesis in Macrostomum lignano, a flatworm model organism for stem cell research.</title>
        <authorList>
            <person name="Berezikov E."/>
        </authorList>
    </citation>
    <scope>NUCLEOTIDE SEQUENCE [LARGE SCALE GENOMIC DNA]</scope>
    <source>
        <strain evidence="6">DV1</strain>
        <tissue evidence="6">Whole organism</tissue>
    </source>
</reference>
<evidence type="ECO:0000256" key="3">
    <source>
        <dbReference type="PROSITE-ProRule" id="PRU00176"/>
    </source>
</evidence>
<evidence type="ECO:0000313" key="6">
    <source>
        <dbReference type="EMBL" id="PAA50922.1"/>
    </source>
</evidence>
<feature type="non-terminal residue" evidence="6">
    <location>
        <position position="1"/>
    </location>
</feature>
<dbReference type="Pfam" id="PF00076">
    <property type="entry name" value="RRM_1"/>
    <property type="match status" value="1"/>
</dbReference>
<evidence type="ECO:0000256" key="4">
    <source>
        <dbReference type="SAM" id="MobiDB-lite"/>
    </source>
</evidence>